<evidence type="ECO:0008006" key="4">
    <source>
        <dbReference type="Google" id="ProtNLM"/>
    </source>
</evidence>
<feature type="compositionally biased region" description="Low complexity" evidence="1">
    <location>
        <begin position="215"/>
        <end position="229"/>
    </location>
</feature>
<evidence type="ECO:0000313" key="3">
    <source>
        <dbReference type="Proteomes" id="UP001642406"/>
    </source>
</evidence>
<feature type="compositionally biased region" description="Polar residues" evidence="1">
    <location>
        <begin position="287"/>
        <end position="298"/>
    </location>
</feature>
<keyword evidence="3" id="KW-1185">Reference proteome</keyword>
<feature type="region of interest" description="Disordered" evidence="1">
    <location>
        <begin position="286"/>
        <end position="306"/>
    </location>
</feature>
<dbReference type="EMBL" id="CAWUHC010000024">
    <property type="protein sequence ID" value="CAK7218632.1"/>
    <property type="molecule type" value="Genomic_DNA"/>
</dbReference>
<comment type="caution">
    <text evidence="2">The sequence shown here is derived from an EMBL/GenBank/DDBJ whole genome shotgun (WGS) entry which is preliminary data.</text>
</comment>
<feature type="region of interest" description="Disordered" evidence="1">
    <location>
        <begin position="211"/>
        <end position="257"/>
    </location>
</feature>
<protein>
    <recommendedName>
        <fullName evidence="4">DRBM domain-containing protein</fullName>
    </recommendedName>
</protein>
<sequence>MGSQLQSSKYVASYDSLKAWIYDQEDYERRTGQPAPLTEEQLEAMAILVPPTPPPPSVFMQEGGNMLETDFVSMLMRFIQARKGFVPPEYVDEQLSSNSFGSPQWRTRCRLPREAPDRWFPDMNEPRSQDSIFQNKKASRQHAARCAVEWLITEGLMSSNGDYIAPRAQSTTYPLAITRTAMAKTEMTSTIPVARSPPKLSGSHIVPTTKADMTSTINQSSSSPNSSGNVDIAMQDAEGPKGKPNVSPPSSTVQSMASWEGKSYANSGTWTTVVAGADNGIRAINKVGNSSGRTNSAGSHFRDDGDYEGTKTQLLDSLCKMRKLGSPSYNLTPVSEDAQGVFNGHIVFPSLGAKGSVIAPILPEGVGEVRGVFTKKAAKEKIAEGVLQYMMNNMLGSVEAQTGHV</sequence>
<proteinExistence type="predicted"/>
<evidence type="ECO:0000256" key="1">
    <source>
        <dbReference type="SAM" id="MobiDB-lite"/>
    </source>
</evidence>
<reference evidence="2 3" key="1">
    <citation type="submission" date="2024-01" db="EMBL/GenBank/DDBJ databases">
        <authorList>
            <person name="Allen C."/>
            <person name="Tagirdzhanova G."/>
        </authorList>
    </citation>
    <scope>NUCLEOTIDE SEQUENCE [LARGE SCALE GENOMIC DNA]</scope>
</reference>
<gene>
    <name evidence="2" type="ORF">SBRCBS47491_003570</name>
</gene>
<feature type="compositionally biased region" description="Polar residues" evidence="1">
    <location>
        <begin position="248"/>
        <end position="257"/>
    </location>
</feature>
<dbReference type="Proteomes" id="UP001642406">
    <property type="component" value="Unassembled WGS sequence"/>
</dbReference>
<name>A0ABP0BGC4_9PEZI</name>
<accession>A0ABP0BGC4</accession>
<organism evidence="2 3">
    <name type="scientific">Sporothrix bragantina</name>
    <dbReference type="NCBI Taxonomy" id="671064"/>
    <lineage>
        <taxon>Eukaryota</taxon>
        <taxon>Fungi</taxon>
        <taxon>Dikarya</taxon>
        <taxon>Ascomycota</taxon>
        <taxon>Pezizomycotina</taxon>
        <taxon>Sordariomycetes</taxon>
        <taxon>Sordariomycetidae</taxon>
        <taxon>Ophiostomatales</taxon>
        <taxon>Ophiostomataceae</taxon>
        <taxon>Sporothrix</taxon>
    </lineage>
</organism>
<evidence type="ECO:0000313" key="2">
    <source>
        <dbReference type="EMBL" id="CAK7218632.1"/>
    </source>
</evidence>